<dbReference type="AlphaFoldDB" id="A0A0R3X819"/>
<evidence type="ECO:0000313" key="3">
    <source>
        <dbReference type="Proteomes" id="UP000274429"/>
    </source>
</evidence>
<organism evidence="4">
    <name type="scientific">Hydatigena taeniaeformis</name>
    <name type="common">Feline tapeworm</name>
    <name type="synonym">Taenia taeniaeformis</name>
    <dbReference type="NCBI Taxonomy" id="6205"/>
    <lineage>
        <taxon>Eukaryota</taxon>
        <taxon>Metazoa</taxon>
        <taxon>Spiralia</taxon>
        <taxon>Lophotrochozoa</taxon>
        <taxon>Platyhelminthes</taxon>
        <taxon>Cestoda</taxon>
        <taxon>Eucestoda</taxon>
        <taxon>Cyclophyllidea</taxon>
        <taxon>Taeniidae</taxon>
        <taxon>Hydatigera</taxon>
    </lineage>
</organism>
<evidence type="ECO:0000256" key="1">
    <source>
        <dbReference type="SAM" id="MobiDB-lite"/>
    </source>
</evidence>
<dbReference type="EMBL" id="UYWX01020976">
    <property type="protein sequence ID" value="VDM34571.1"/>
    <property type="molecule type" value="Genomic_DNA"/>
</dbReference>
<proteinExistence type="predicted"/>
<dbReference type="WBParaSite" id="TTAC_0000969401-mRNA-1">
    <property type="protein sequence ID" value="TTAC_0000969401-mRNA-1"/>
    <property type="gene ID" value="TTAC_0000969401"/>
</dbReference>
<reference evidence="4" key="1">
    <citation type="submission" date="2017-02" db="UniProtKB">
        <authorList>
            <consortium name="WormBaseParasite"/>
        </authorList>
    </citation>
    <scope>IDENTIFICATION</scope>
</reference>
<evidence type="ECO:0000313" key="2">
    <source>
        <dbReference type="EMBL" id="VDM34571.1"/>
    </source>
</evidence>
<feature type="region of interest" description="Disordered" evidence="1">
    <location>
        <begin position="1"/>
        <end position="25"/>
    </location>
</feature>
<dbReference type="Proteomes" id="UP000274429">
    <property type="component" value="Unassembled WGS sequence"/>
</dbReference>
<accession>A0A0R3X819</accession>
<feature type="compositionally biased region" description="Low complexity" evidence="1">
    <location>
        <begin position="8"/>
        <end position="25"/>
    </location>
</feature>
<name>A0A0R3X819_HYDTA</name>
<reference evidence="2 3" key="2">
    <citation type="submission" date="2018-11" db="EMBL/GenBank/DDBJ databases">
        <authorList>
            <consortium name="Pathogen Informatics"/>
        </authorList>
    </citation>
    <scope>NUCLEOTIDE SEQUENCE [LARGE SCALE GENOMIC DNA]</scope>
</reference>
<gene>
    <name evidence="2" type="ORF">TTAC_LOCUS9679</name>
</gene>
<evidence type="ECO:0000313" key="4">
    <source>
        <dbReference type="WBParaSite" id="TTAC_0000969401-mRNA-1"/>
    </source>
</evidence>
<keyword evidence="3" id="KW-1185">Reference proteome</keyword>
<sequence>MLRAYTKSPPHQLLHSSPLLSSPRLGSPRLCFPPISNPLSSSPPFAHLSNEHSTTYALTLVPSQPNLLASTIPNRQLTTRHLAFSMNKVVLTTRRPD</sequence>
<protein>
    <submittedName>
        <fullName evidence="4">Kinesin motor domain-containing protein</fullName>
    </submittedName>
</protein>